<dbReference type="Gene3D" id="3.20.20.300">
    <property type="entry name" value="Glycoside hydrolase, family 3, N-terminal domain"/>
    <property type="match status" value="1"/>
</dbReference>
<evidence type="ECO:0000313" key="7">
    <source>
        <dbReference type="EMBL" id="GAA1797341.1"/>
    </source>
</evidence>
<dbReference type="EMBL" id="BAAAPO010000034">
    <property type="protein sequence ID" value="GAA1797341.1"/>
    <property type="molecule type" value="Genomic_DNA"/>
</dbReference>
<evidence type="ECO:0000256" key="4">
    <source>
        <dbReference type="ARBA" id="ARBA00022801"/>
    </source>
</evidence>
<proteinExistence type="inferred from homology"/>
<dbReference type="PANTHER" id="PTHR30480:SF13">
    <property type="entry name" value="BETA-HEXOSAMINIDASE"/>
    <property type="match status" value="1"/>
</dbReference>
<dbReference type="InterPro" id="IPR019800">
    <property type="entry name" value="Glyco_hydro_3_AS"/>
</dbReference>
<dbReference type="GO" id="GO:0016787">
    <property type="term" value="F:hydrolase activity"/>
    <property type="evidence" value="ECO:0007669"/>
    <property type="project" value="UniProtKB-KW"/>
</dbReference>
<evidence type="ECO:0000256" key="2">
    <source>
        <dbReference type="ARBA" id="ARBA00005336"/>
    </source>
</evidence>
<dbReference type="PROSITE" id="PS00775">
    <property type="entry name" value="GLYCOSYL_HYDROL_F3"/>
    <property type="match status" value="1"/>
</dbReference>
<reference evidence="8" key="1">
    <citation type="journal article" date="2019" name="Int. J. Syst. Evol. Microbiol.">
        <title>The Global Catalogue of Microorganisms (GCM) 10K type strain sequencing project: providing services to taxonomists for standard genome sequencing and annotation.</title>
        <authorList>
            <consortium name="The Broad Institute Genomics Platform"/>
            <consortium name="The Broad Institute Genome Sequencing Center for Infectious Disease"/>
            <person name="Wu L."/>
            <person name="Ma J."/>
        </authorList>
    </citation>
    <scope>NUCLEOTIDE SEQUENCE [LARGE SCALE GENOMIC DNA]</scope>
    <source>
        <strain evidence="8">JCM 15592</strain>
    </source>
</reference>
<gene>
    <name evidence="7" type="ORF">GCM10009811_21920</name>
</gene>
<evidence type="ECO:0000313" key="8">
    <source>
        <dbReference type="Proteomes" id="UP001499938"/>
    </source>
</evidence>
<dbReference type="PANTHER" id="PTHR30480">
    <property type="entry name" value="BETA-HEXOSAMINIDASE-RELATED"/>
    <property type="match status" value="1"/>
</dbReference>
<evidence type="ECO:0000259" key="6">
    <source>
        <dbReference type="Pfam" id="PF00933"/>
    </source>
</evidence>
<dbReference type="InterPro" id="IPR001764">
    <property type="entry name" value="Glyco_hydro_3_N"/>
</dbReference>
<comment type="caution">
    <text evidence="7">The sequence shown here is derived from an EMBL/GenBank/DDBJ whole genome shotgun (WGS) entry which is preliminary data.</text>
</comment>
<evidence type="ECO:0000256" key="1">
    <source>
        <dbReference type="ARBA" id="ARBA00001231"/>
    </source>
</evidence>
<dbReference type="InterPro" id="IPR050226">
    <property type="entry name" value="NagZ_Beta-hexosaminidase"/>
</dbReference>
<organism evidence="7 8">
    <name type="scientific">Nostocoides veronense</name>
    <dbReference type="NCBI Taxonomy" id="330836"/>
    <lineage>
        <taxon>Bacteria</taxon>
        <taxon>Bacillati</taxon>
        <taxon>Actinomycetota</taxon>
        <taxon>Actinomycetes</taxon>
        <taxon>Micrococcales</taxon>
        <taxon>Intrasporangiaceae</taxon>
        <taxon>Nostocoides</taxon>
    </lineage>
</organism>
<comment type="catalytic activity">
    <reaction evidence="1">
        <text>Hydrolysis of terminal non-reducing N-acetyl-D-hexosamine residues in N-acetyl-beta-D-hexosaminides.</text>
        <dbReference type="EC" id="3.2.1.52"/>
    </reaction>
</comment>
<keyword evidence="4 7" id="KW-0378">Hydrolase</keyword>
<dbReference type="InterPro" id="IPR017853">
    <property type="entry name" value="GH"/>
</dbReference>
<dbReference type="SUPFAM" id="SSF51445">
    <property type="entry name" value="(Trans)glycosidases"/>
    <property type="match status" value="1"/>
</dbReference>
<dbReference type="Proteomes" id="UP001499938">
    <property type="component" value="Unassembled WGS sequence"/>
</dbReference>
<dbReference type="EC" id="3.2.1.52" evidence="3"/>
<protein>
    <recommendedName>
        <fullName evidence="3">beta-N-acetylhexosaminidase</fullName>
        <ecNumber evidence="3">3.2.1.52</ecNumber>
    </recommendedName>
</protein>
<dbReference type="InterPro" id="IPR036962">
    <property type="entry name" value="Glyco_hydro_3_N_sf"/>
</dbReference>
<keyword evidence="8" id="KW-1185">Reference proteome</keyword>
<keyword evidence="5" id="KW-0326">Glycosidase</keyword>
<evidence type="ECO:0000256" key="5">
    <source>
        <dbReference type="ARBA" id="ARBA00023295"/>
    </source>
</evidence>
<feature type="domain" description="Glycoside hydrolase family 3 N-terminal" evidence="6">
    <location>
        <begin position="45"/>
        <end position="367"/>
    </location>
</feature>
<sequence>MGLALAVSGSPAAAQRAEIASPASALTAAQRTCVQQLTMDLPTSVRIGQLIWVGMYADNPRAVDPYLRTYRPGGVVLLGGFHNGVSVTASATAHAATFADSRVKMAIAADQEGGYVQQVQGSGFSTIPSAYYQGSHYSTATIQRLTASWAAQLRAAGVNVNLAPVADTVNKDFMPYNRPIGYYLRNYDYAPDRVSADVSAAVAGMHAGGIAATIKHFPGLGRITNNTDTSDTGITDTATSATSHYLNPFKAGIAAGGDFVMISNAKYSLIDAKRHAAFSPTIITGLLRGQLGYQGVVISDDIGNAVAVQTISPGDRAVRFINSGGDIILTANASDVPTMISAIRSARATNPNFKARLDAAVLRILTLKTQRGMTSCS</sequence>
<comment type="similarity">
    <text evidence="2">Belongs to the glycosyl hydrolase 3 family.</text>
</comment>
<accession>A0ABP4Y0I9</accession>
<dbReference type="Pfam" id="PF00933">
    <property type="entry name" value="Glyco_hydro_3"/>
    <property type="match status" value="1"/>
</dbReference>
<evidence type="ECO:0000256" key="3">
    <source>
        <dbReference type="ARBA" id="ARBA00012663"/>
    </source>
</evidence>
<name>A0ABP4Y0I9_9MICO</name>